<evidence type="ECO:0000313" key="5">
    <source>
        <dbReference type="Proteomes" id="UP001596058"/>
    </source>
</evidence>
<keyword evidence="2" id="KW-0472">Membrane</keyword>
<dbReference type="RefSeq" id="WP_379523787.1">
    <property type="nucleotide sequence ID" value="NZ_JBHSPA010000111.1"/>
</dbReference>
<dbReference type="Proteomes" id="UP001596058">
    <property type="component" value="Unassembled WGS sequence"/>
</dbReference>
<feature type="region of interest" description="Disordered" evidence="1">
    <location>
        <begin position="70"/>
        <end position="114"/>
    </location>
</feature>
<comment type="caution">
    <text evidence="4">The sequence shown here is derived from an EMBL/GenBank/DDBJ whole genome shotgun (WGS) entry which is preliminary data.</text>
</comment>
<dbReference type="InterPro" id="IPR010496">
    <property type="entry name" value="AL/BT2_dom"/>
</dbReference>
<dbReference type="Pfam" id="PF06439">
    <property type="entry name" value="3keto-disac_hyd"/>
    <property type="match status" value="1"/>
</dbReference>
<feature type="transmembrane region" description="Helical" evidence="2">
    <location>
        <begin position="45"/>
        <end position="67"/>
    </location>
</feature>
<gene>
    <name evidence="4" type="ORF">ACFPZ3_61920</name>
</gene>
<name>A0ABW1DAI0_9ACTN</name>
<sequence>MLTLLVLAIVVCGTALLAGLVVMILAKRRRRARTHTEFWRSMERLGFVCTIVCTPIALVLAAVTPLATQSSPTASSAPAPSNPESSRASASSLNPSSSPSSSESSSPEESLESPAALPYTADWSQGIASWTETEGWRAVEGSLVNDGTSYSHEMTTSAPLILDDVSDYDVDADIQLLRYSDAGLISGYASFGLVVRAQDDAEGYGYGLGHCAASGLFSCGTGRAANFAAVLWPAEDQPKVIEATAFRPKSSWHHYRVEARGNELKLFIDGRLTLQVTDTRYPTGGRVGLWSRRAQINVKNFKVTAA</sequence>
<organism evidence="4 5">
    <name type="scientific">Nonomuraea insulae</name>
    <dbReference type="NCBI Taxonomy" id="1616787"/>
    <lineage>
        <taxon>Bacteria</taxon>
        <taxon>Bacillati</taxon>
        <taxon>Actinomycetota</taxon>
        <taxon>Actinomycetes</taxon>
        <taxon>Streptosporangiales</taxon>
        <taxon>Streptosporangiaceae</taxon>
        <taxon>Nonomuraea</taxon>
    </lineage>
</organism>
<protein>
    <submittedName>
        <fullName evidence="4">Family 16 glycoside hydrolase</fullName>
    </submittedName>
</protein>
<dbReference type="EMBL" id="JBHSPA010000111">
    <property type="protein sequence ID" value="MFC5834374.1"/>
    <property type="molecule type" value="Genomic_DNA"/>
</dbReference>
<evidence type="ECO:0000256" key="1">
    <source>
        <dbReference type="SAM" id="MobiDB-lite"/>
    </source>
</evidence>
<reference evidence="5" key="1">
    <citation type="journal article" date="2019" name="Int. J. Syst. Evol. Microbiol.">
        <title>The Global Catalogue of Microorganisms (GCM) 10K type strain sequencing project: providing services to taxonomists for standard genome sequencing and annotation.</title>
        <authorList>
            <consortium name="The Broad Institute Genomics Platform"/>
            <consortium name="The Broad Institute Genome Sequencing Center for Infectious Disease"/>
            <person name="Wu L."/>
            <person name="Ma J."/>
        </authorList>
    </citation>
    <scope>NUCLEOTIDE SEQUENCE [LARGE SCALE GENOMIC DNA]</scope>
    <source>
        <strain evidence="5">CCUG 53903</strain>
    </source>
</reference>
<accession>A0ABW1DAI0</accession>
<dbReference type="GO" id="GO:0016787">
    <property type="term" value="F:hydrolase activity"/>
    <property type="evidence" value="ECO:0007669"/>
    <property type="project" value="UniProtKB-KW"/>
</dbReference>
<feature type="domain" description="3-keto-alpha-glucoside-1,2-lyase/3-keto-2-hydroxy-glucal hydratase" evidence="3">
    <location>
        <begin position="133"/>
        <end position="303"/>
    </location>
</feature>
<evidence type="ECO:0000256" key="2">
    <source>
        <dbReference type="SAM" id="Phobius"/>
    </source>
</evidence>
<keyword evidence="2" id="KW-1133">Transmembrane helix</keyword>
<keyword evidence="4" id="KW-0378">Hydrolase</keyword>
<feature type="transmembrane region" description="Helical" evidence="2">
    <location>
        <begin position="6"/>
        <end position="25"/>
    </location>
</feature>
<keyword evidence="5" id="KW-1185">Reference proteome</keyword>
<evidence type="ECO:0000259" key="3">
    <source>
        <dbReference type="Pfam" id="PF06439"/>
    </source>
</evidence>
<proteinExistence type="predicted"/>
<evidence type="ECO:0000313" key="4">
    <source>
        <dbReference type="EMBL" id="MFC5834374.1"/>
    </source>
</evidence>
<dbReference type="Gene3D" id="2.60.120.560">
    <property type="entry name" value="Exo-inulinase, domain 1"/>
    <property type="match status" value="1"/>
</dbReference>
<keyword evidence="2" id="KW-0812">Transmembrane</keyword>